<gene>
    <name evidence="2" type="primary">Cep295_3</name>
    <name evidence="2" type="ORF">ODOGUJ_R10547</name>
</gene>
<evidence type="ECO:0000313" key="3">
    <source>
        <dbReference type="Proteomes" id="UP000522663"/>
    </source>
</evidence>
<dbReference type="AlphaFoldDB" id="A0A7K9YI62"/>
<reference evidence="2 3" key="1">
    <citation type="submission" date="2019-09" db="EMBL/GenBank/DDBJ databases">
        <title>Bird 10,000 Genomes (B10K) Project - Family phase.</title>
        <authorList>
            <person name="Zhang G."/>
        </authorList>
    </citation>
    <scope>NUCLEOTIDE SEQUENCE [LARGE SCALE GENOMIC DNA]</scope>
    <source>
        <strain evidence="2">B10K-DU-001-53</strain>
        <tissue evidence="2">Muscle</tissue>
    </source>
</reference>
<name>A0A7K9YI62_9GALL</name>
<proteinExistence type="predicted"/>
<protein>
    <submittedName>
        <fullName evidence="2">CE295 protein</fullName>
    </submittedName>
</protein>
<sequence>EQSEKVLHREQKWRSSRPPVTKVKLGLGLEQHELSVIPEVDTPRSCNVSFAGKTDSVGGESSSISTAGEFAYRKCYGDALHKEGRSPGSITSYEEQVSIGSPRQSKQSGLLQELLLMSTESLYDS</sequence>
<evidence type="ECO:0000256" key="1">
    <source>
        <dbReference type="SAM" id="MobiDB-lite"/>
    </source>
</evidence>
<dbReference type="Proteomes" id="UP000522663">
    <property type="component" value="Unassembled WGS sequence"/>
</dbReference>
<keyword evidence="3" id="KW-1185">Reference proteome</keyword>
<dbReference type="EMBL" id="VXAB01006677">
    <property type="protein sequence ID" value="NXJ09746.1"/>
    <property type="molecule type" value="Genomic_DNA"/>
</dbReference>
<feature type="non-terminal residue" evidence="2">
    <location>
        <position position="125"/>
    </location>
</feature>
<feature type="compositionally biased region" description="Polar residues" evidence="1">
    <location>
        <begin position="88"/>
        <end position="107"/>
    </location>
</feature>
<dbReference type="OrthoDB" id="6359887at2759"/>
<evidence type="ECO:0000313" key="2">
    <source>
        <dbReference type="EMBL" id="NXJ09746.1"/>
    </source>
</evidence>
<comment type="caution">
    <text evidence="2">The sequence shown here is derived from an EMBL/GenBank/DDBJ whole genome shotgun (WGS) entry which is preliminary data.</text>
</comment>
<feature type="region of interest" description="Disordered" evidence="1">
    <location>
        <begin position="83"/>
        <end position="107"/>
    </location>
</feature>
<accession>A0A7K9YI62</accession>
<feature type="non-terminal residue" evidence="2">
    <location>
        <position position="1"/>
    </location>
</feature>
<organism evidence="2 3">
    <name type="scientific">Odontophorus gujanensis</name>
    <name type="common">marbled wood quail</name>
    <dbReference type="NCBI Taxonomy" id="886794"/>
    <lineage>
        <taxon>Eukaryota</taxon>
        <taxon>Metazoa</taxon>
        <taxon>Chordata</taxon>
        <taxon>Craniata</taxon>
        <taxon>Vertebrata</taxon>
        <taxon>Euteleostomi</taxon>
        <taxon>Archelosauria</taxon>
        <taxon>Archosauria</taxon>
        <taxon>Dinosauria</taxon>
        <taxon>Saurischia</taxon>
        <taxon>Theropoda</taxon>
        <taxon>Coelurosauria</taxon>
        <taxon>Aves</taxon>
        <taxon>Neognathae</taxon>
        <taxon>Galloanserae</taxon>
        <taxon>Galliformes</taxon>
        <taxon>Odontophoridae</taxon>
        <taxon>Odontophorus</taxon>
    </lineage>
</organism>